<dbReference type="AlphaFoldDB" id="A0A8H6AQQ9"/>
<reference evidence="1 2" key="1">
    <citation type="journal article" date="2020" name="Phytopathology">
        <title>A high-quality genome resource of Botrytis fragariae, a new and rapidly spreading fungal pathogen causing strawberry gray mold in the U.S.A.</title>
        <authorList>
            <person name="Wu Y."/>
            <person name="Saski C.A."/>
            <person name="Schnabel G."/>
            <person name="Xiao S."/>
            <person name="Hu M."/>
        </authorList>
    </citation>
    <scope>NUCLEOTIDE SEQUENCE [LARGE SCALE GENOMIC DNA]</scope>
    <source>
        <strain evidence="1 2">BVB16</strain>
    </source>
</reference>
<gene>
    <name evidence="1" type="ORF">Bfra_009110</name>
</gene>
<protein>
    <submittedName>
        <fullName evidence="1">Uncharacterized protein</fullName>
    </submittedName>
</protein>
<dbReference type="RefSeq" id="XP_037191027.1">
    <property type="nucleotide sequence ID" value="XM_037339461.1"/>
</dbReference>
<dbReference type="Proteomes" id="UP000531561">
    <property type="component" value="Unassembled WGS sequence"/>
</dbReference>
<name>A0A8H6AQQ9_9HELO</name>
<keyword evidence="2" id="KW-1185">Reference proteome</keyword>
<evidence type="ECO:0000313" key="1">
    <source>
        <dbReference type="EMBL" id="KAF5872081.1"/>
    </source>
</evidence>
<comment type="caution">
    <text evidence="1">The sequence shown here is derived from an EMBL/GenBank/DDBJ whole genome shotgun (WGS) entry which is preliminary data.</text>
</comment>
<organism evidence="1 2">
    <name type="scientific">Botrytis fragariae</name>
    <dbReference type="NCBI Taxonomy" id="1964551"/>
    <lineage>
        <taxon>Eukaryota</taxon>
        <taxon>Fungi</taxon>
        <taxon>Dikarya</taxon>
        <taxon>Ascomycota</taxon>
        <taxon>Pezizomycotina</taxon>
        <taxon>Leotiomycetes</taxon>
        <taxon>Helotiales</taxon>
        <taxon>Sclerotiniaceae</taxon>
        <taxon>Botrytis</taxon>
    </lineage>
</organism>
<dbReference type="OrthoDB" id="3524715at2759"/>
<accession>A0A8H6AQQ9</accession>
<dbReference type="GeneID" id="59263153"/>
<evidence type="ECO:0000313" key="2">
    <source>
        <dbReference type="Proteomes" id="UP000531561"/>
    </source>
</evidence>
<sequence length="106" mass="12571">MPRYTPSHNLVPPEIFIDFESHYRELYELVLHYRNALGGESILSILRAALDDVVERIEEALRLKTLVVRCHFYGRLRLRGKYKQLLRTLRAIQSDLLECMYDYDGN</sequence>
<proteinExistence type="predicted"/>
<dbReference type="EMBL" id="JABFCT010000011">
    <property type="protein sequence ID" value="KAF5872081.1"/>
    <property type="molecule type" value="Genomic_DNA"/>
</dbReference>